<dbReference type="InterPro" id="IPR027469">
    <property type="entry name" value="Cation_efflux_TMD_sf"/>
</dbReference>
<evidence type="ECO:0000256" key="3">
    <source>
        <dbReference type="ARBA" id="ARBA00022448"/>
    </source>
</evidence>
<reference evidence="12 13" key="1">
    <citation type="submission" date="2018-04" db="EMBL/GenBank/DDBJ databases">
        <title>The genome of golden apple snail Pomacea canaliculata provides insight into stress tolerance and invasive adaptation.</title>
        <authorList>
            <person name="Liu C."/>
            <person name="Liu B."/>
            <person name="Ren Y."/>
            <person name="Zhang Y."/>
            <person name="Wang H."/>
            <person name="Li S."/>
            <person name="Jiang F."/>
            <person name="Yin L."/>
            <person name="Zhang G."/>
            <person name="Qian W."/>
            <person name="Fan W."/>
        </authorList>
    </citation>
    <scope>NUCLEOTIDE SEQUENCE [LARGE SCALE GENOMIC DNA]</scope>
    <source>
        <strain evidence="12">SZHN2017</strain>
        <tissue evidence="12">Muscle</tissue>
    </source>
</reference>
<gene>
    <name evidence="12" type="ORF">C0Q70_04464</name>
</gene>
<evidence type="ECO:0000256" key="6">
    <source>
        <dbReference type="ARBA" id="ARBA00022989"/>
    </source>
</evidence>
<evidence type="ECO:0000256" key="9">
    <source>
        <dbReference type="SAM" id="Phobius"/>
    </source>
</evidence>
<dbReference type="SUPFAM" id="SSF161111">
    <property type="entry name" value="Cation efflux protein transmembrane domain-like"/>
    <property type="match status" value="1"/>
</dbReference>
<dbReference type="Pfam" id="PF16916">
    <property type="entry name" value="ZT_dimer"/>
    <property type="match status" value="1"/>
</dbReference>
<keyword evidence="5" id="KW-0862">Zinc</keyword>
<dbReference type="GO" id="GO:0006882">
    <property type="term" value="P:intracellular zinc ion homeostasis"/>
    <property type="evidence" value="ECO:0007669"/>
    <property type="project" value="TreeGrafter"/>
</dbReference>
<evidence type="ECO:0000256" key="4">
    <source>
        <dbReference type="ARBA" id="ARBA00022692"/>
    </source>
</evidence>
<dbReference type="EMBL" id="PZQS01000003">
    <property type="protein sequence ID" value="PVD33213.1"/>
    <property type="molecule type" value="Genomic_DNA"/>
</dbReference>
<dbReference type="InterPro" id="IPR002524">
    <property type="entry name" value="Cation_efflux"/>
</dbReference>
<proteinExistence type="inferred from homology"/>
<feature type="transmembrane region" description="Helical" evidence="9">
    <location>
        <begin position="238"/>
        <end position="260"/>
    </location>
</feature>
<organism evidence="12 13">
    <name type="scientific">Pomacea canaliculata</name>
    <name type="common">Golden apple snail</name>
    <dbReference type="NCBI Taxonomy" id="400727"/>
    <lineage>
        <taxon>Eukaryota</taxon>
        <taxon>Metazoa</taxon>
        <taxon>Spiralia</taxon>
        <taxon>Lophotrochozoa</taxon>
        <taxon>Mollusca</taxon>
        <taxon>Gastropoda</taxon>
        <taxon>Caenogastropoda</taxon>
        <taxon>Architaenioglossa</taxon>
        <taxon>Ampullarioidea</taxon>
        <taxon>Ampullariidae</taxon>
        <taxon>Pomacea</taxon>
    </lineage>
</organism>
<keyword evidence="7 9" id="KW-0472">Membrane</keyword>
<evidence type="ECO:0000256" key="7">
    <source>
        <dbReference type="ARBA" id="ARBA00023136"/>
    </source>
</evidence>
<dbReference type="AlphaFoldDB" id="A0A2T7PIG4"/>
<dbReference type="Gene3D" id="1.20.1510.10">
    <property type="entry name" value="Cation efflux protein transmembrane domain"/>
    <property type="match status" value="1"/>
</dbReference>
<dbReference type="GO" id="GO:0016020">
    <property type="term" value="C:membrane"/>
    <property type="evidence" value="ECO:0007669"/>
    <property type="project" value="UniProtKB-SubCell"/>
</dbReference>
<evidence type="ECO:0000256" key="5">
    <source>
        <dbReference type="ARBA" id="ARBA00022833"/>
    </source>
</evidence>
<evidence type="ECO:0000256" key="8">
    <source>
        <dbReference type="SAM" id="MobiDB-lite"/>
    </source>
</evidence>
<comment type="caution">
    <text evidence="12">The sequence shown here is derived from an EMBL/GenBank/DDBJ whole genome shotgun (WGS) entry which is preliminary data.</text>
</comment>
<keyword evidence="3" id="KW-0813">Transport</keyword>
<feature type="domain" description="Cation efflux protein cytoplasmic" evidence="11">
    <location>
        <begin position="274"/>
        <end position="344"/>
    </location>
</feature>
<evidence type="ECO:0000313" key="13">
    <source>
        <dbReference type="Proteomes" id="UP000245119"/>
    </source>
</evidence>
<dbReference type="GO" id="GO:0010312">
    <property type="term" value="P:detoxification of zinc ion"/>
    <property type="evidence" value="ECO:0007669"/>
    <property type="project" value="TreeGrafter"/>
</dbReference>
<protein>
    <recommendedName>
        <fullName evidence="14">Zinc transporter 1</fullName>
    </recommendedName>
</protein>
<evidence type="ECO:0008006" key="14">
    <source>
        <dbReference type="Google" id="ProtNLM"/>
    </source>
</evidence>
<evidence type="ECO:0000256" key="2">
    <source>
        <dbReference type="ARBA" id="ARBA00008873"/>
    </source>
</evidence>
<name>A0A2T7PIG4_POMCA</name>
<evidence type="ECO:0000259" key="10">
    <source>
        <dbReference type="Pfam" id="PF01545"/>
    </source>
</evidence>
<comment type="similarity">
    <text evidence="2">Belongs to the cation diffusion facilitator (CDF) transporter (TC 2.A.4) family. SLC30A subfamily.</text>
</comment>
<dbReference type="STRING" id="400727.A0A2T7PIG4"/>
<comment type="subcellular location">
    <subcellularLocation>
        <location evidence="1">Membrane</location>
        <topology evidence="1">Multi-pass membrane protein</topology>
    </subcellularLocation>
</comment>
<keyword evidence="13" id="KW-1185">Reference proteome</keyword>
<dbReference type="PANTHER" id="PTHR45820:SF4">
    <property type="entry name" value="ZINC TRANSPORTER 63C, ISOFORM F"/>
    <property type="match status" value="1"/>
</dbReference>
<dbReference type="OrthoDB" id="29444at2759"/>
<keyword evidence="4 9" id="KW-0812">Transmembrane</keyword>
<evidence type="ECO:0000313" key="12">
    <source>
        <dbReference type="EMBL" id="PVD33213.1"/>
    </source>
</evidence>
<dbReference type="InterPro" id="IPR027470">
    <property type="entry name" value="Cation_efflux_CTD"/>
</dbReference>
<dbReference type="Proteomes" id="UP000245119">
    <property type="component" value="Linkage Group LG3"/>
</dbReference>
<evidence type="ECO:0000256" key="1">
    <source>
        <dbReference type="ARBA" id="ARBA00004141"/>
    </source>
</evidence>
<dbReference type="PANTHER" id="PTHR45820">
    <property type="entry name" value="FI23527P1"/>
    <property type="match status" value="1"/>
</dbReference>
<dbReference type="InterPro" id="IPR058533">
    <property type="entry name" value="Cation_efflux_TM"/>
</dbReference>
<dbReference type="NCBIfam" id="TIGR01297">
    <property type="entry name" value="CDF"/>
    <property type="match status" value="1"/>
</dbReference>
<sequence length="436" mass="47577">MGRYTGKTCRLLSMLVFTSSFFLVEIVVGYVTNSIALVADSFHMLSDVVALIVGFASIRISKWPSRSNTYGWVRAEIVGALYNAVFLLALCFSILVESLQRLVKVEEIENPKLLLTVGALGLLVNIIGLLLFHGHMHGHSHGGEAEHHIEEREALMVNGAGENSPSVTVQIENPHGHSHSKGKKRTGMSVNSSNSWVASSSQMNMKGVFLHVLGDALGSVIVIISSLVIWFAEGQWRFYVDPAMSIMMVCIILVTTIPLLKQTSLILLQTVPEHLDHGILKTKLEQLEGVVGVHEFHLWQLTSNRIVLSAHITCHNMRDYMAIAARAKEVFHIEGVHSTTIQPEFIDSMSSEGLDCKLICAKNQECIEDTCCGTRNKGSEKNKSLQESTPLAVASSGDQTAPQIKHNANSPSGDEAVTPAEPSTVSDNAPPYSSDK</sequence>
<feature type="transmembrane region" description="Helical" evidence="9">
    <location>
        <begin position="72"/>
        <end position="95"/>
    </location>
</feature>
<feature type="transmembrane region" description="Helical" evidence="9">
    <location>
        <begin position="115"/>
        <end position="132"/>
    </location>
</feature>
<accession>A0A2T7PIG4</accession>
<dbReference type="GO" id="GO:0005385">
    <property type="term" value="F:zinc ion transmembrane transporter activity"/>
    <property type="evidence" value="ECO:0007669"/>
    <property type="project" value="TreeGrafter"/>
</dbReference>
<feature type="transmembrane region" description="Helical" evidence="9">
    <location>
        <begin position="12"/>
        <end position="30"/>
    </location>
</feature>
<feature type="compositionally biased region" description="Polar residues" evidence="8">
    <location>
        <begin position="396"/>
        <end position="412"/>
    </location>
</feature>
<keyword evidence="6 9" id="KW-1133">Transmembrane helix</keyword>
<feature type="region of interest" description="Disordered" evidence="8">
    <location>
        <begin position="377"/>
        <end position="436"/>
    </location>
</feature>
<evidence type="ECO:0000259" key="11">
    <source>
        <dbReference type="Pfam" id="PF16916"/>
    </source>
</evidence>
<feature type="transmembrane region" description="Helical" evidence="9">
    <location>
        <begin position="208"/>
        <end position="232"/>
    </location>
</feature>
<feature type="domain" description="Cation efflux protein transmembrane" evidence="10">
    <location>
        <begin position="13"/>
        <end position="268"/>
    </location>
</feature>
<dbReference type="Pfam" id="PF01545">
    <property type="entry name" value="Cation_efflux"/>
    <property type="match status" value="1"/>
</dbReference>